<dbReference type="EMBL" id="JARQWQ010000015">
    <property type="protein sequence ID" value="KAK2566996.1"/>
    <property type="molecule type" value="Genomic_DNA"/>
</dbReference>
<proteinExistence type="predicted"/>
<comment type="caution">
    <text evidence="2">The sequence shown here is derived from an EMBL/GenBank/DDBJ whole genome shotgun (WGS) entry which is preliminary data.</text>
</comment>
<organism evidence="2 3">
    <name type="scientific">Acropora cervicornis</name>
    <name type="common">Staghorn coral</name>
    <dbReference type="NCBI Taxonomy" id="6130"/>
    <lineage>
        <taxon>Eukaryota</taxon>
        <taxon>Metazoa</taxon>
        <taxon>Cnidaria</taxon>
        <taxon>Anthozoa</taxon>
        <taxon>Hexacorallia</taxon>
        <taxon>Scleractinia</taxon>
        <taxon>Astrocoeniina</taxon>
        <taxon>Acroporidae</taxon>
        <taxon>Acropora</taxon>
    </lineage>
</organism>
<keyword evidence="3" id="KW-1185">Reference proteome</keyword>
<gene>
    <name evidence="2" type="ORF">P5673_008766</name>
</gene>
<reference evidence="2" key="2">
    <citation type="journal article" date="2023" name="Science">
        <title>Genomic signatures of disease resistance in endangered staghorn corals.</title>
        <authorList>
            <person name="Vollmer S.V."/>
            <person name="Selwyn J.D."/>
            <person name="Despard B.A."/>
            <person name="Roesel C.L."/>
        </authorList>
    </citation>
    <scope>NUCLEOTIDE SEQUENCE</scope>
    <source>
        <strain evidence="2">K2</strain>
    </source>
</reference>
<evidence type="ECO:0000313" key="2">
    <source>
        <dbReference type="EMBL" id="KAK2566996.1"/>
    </source>
</evidence>
<dbReference type="AlphaFoldDB" id="A0AAD9QTB8"/>
<evidence type="ECO:0000256" key="1">
    <source>
        <dbReference type="SAM" id="MobiDB-lite"/>
    </source>
</evidence>
<evidence type="ECO:0000313" key="3">
    <source>
        <dbReference type="Proteomes" id="UP001249851"/>
    </source>
</evidence>
<name>A0AAD9QTB8_ACRCE</name>
<protein>
    <submittedName>
        <fullName evidence="2">Uncharacterized protein</fullName>
    </submittedName>
</protein>
<sequence length="205" mass="23324">MGTTFSTQKRAFEDHTKRRKLECELRKLEYSLDVVAASHYIAAEYYKNLDLKLQLASAFTGALGSGATVASKLSWKSMIETYPRLAPVLVAISTTSLLFTAVVHVPQIQSLPGNLSKAHFSSGIECQYLEKQIVFFAETEVWDSCVSWTTLASRYSALLKTKKEVNSRLQAEHWAYRRALKKREDREKEKKAKKQLVNLKTEKND</sequence>
<feature type="region of interest" description="Disordered" evidence="1">
    <location>
        <begin position="185"/>
        <end position="205"/>
    </location>
</feature>
<dbReference type="Proteomes" id="UP001249851">
    <property type="component" value="Unassembled WGS sequence"/>
</dbReference>
<reference evidence="2" key="1">
    <citation type="journal article" date="2023" name="G3 (Bethesda)">
        <title>Whole genome assembly and annotation of the endangered Caribbean coral Acropora cervicornis.</title>
        <authorList>
            <person name="Selwyn J.D."/>
            <person name="Vollmer S.V."/>
        </authorList>
    </citation>
    <scope>NUCLEOTIDE SEQUENCE</scope>
    <source>
        <strain evidence="2">K2</strain>
    </source>
</reference>
<accession>A0AAD9QTB8</accession>